<gene>
    <name evidence="2" type="ORF">BHF68_08525</name>
</gene>
<dbReference type="PANTHER" id="PTHR14119">
    <property type="entry name" value="HYDROLASE"/>
    <property type="match status" value="1"/>
</dbReference>
<comment type="caution">
    <text evidence="2">The sequence shown here is derived from an EMBL/GenBank/DDBJ whole genome shotgun (WGS) entry which is preliminary data.</text>
</comment>
<dbReference type="InterPro" id="IPR036380">
    <property type="entry name" value="Isochorismatase-like_sf"/>
</dbReference>
<dbReference type="OrthoDB" id="9789777at2"/>
<dbReference type="InterPro" id="IPR000868">
    <property type="entry name" value="Isochorismatase-like_dom"/>
</dbReference>
<dbReference type="CDD" id="cd01012">
    <property type="entry name" value="YcaC_related"/>
    <property type="match status" value="1"/>
</dbReference>
<proteinExistence type="predicted"/>
<keyword evidence="2" id="KW-0378">Hydrolase</keyword>
<sequence>MLDKDNTVLVVVDVQGKLAQSMFDKENLFINLQKLIKGAQILEIPIIVVEQYPEGLGATVDEVKGLFADWQPIEKHCYSCCENEDFINRLLAVNKNQVLLAGIETHICIYQTAVDLLSKNFDVEVVIDAVSSRTEANKNAGIEKIVSLGASFTTVEMALFELLKVSKGDKFKELLKVIK</sequence>
<evidence type="ECO:0000313" key="3">
    <source>
        <dbReference type="Proteomes" id="UP000094296"/>
    </source>
</evidence>
<dbReference type="InterPro" id="IPR050993">
    <property type="entry name" value="Isochorismatase_domain"/>
</dbReference>
<feature type="domain" description="Isochorismatase-like" evidence="1">
    <location>
        <begin position="7"/>
        <end position="156"/>
    </location>
</feature>
<dbReference type="Pfam" id="PF00857">
    <property type="entry name" value="Isochorismatase"/>
    <property type="match status" value="1"/>
</dbReference>
<evidence type="ECO:0000259" key="1">
    <source>
        <dbReference type="Pfam" id="PF00857"/>
    </source>
</evidence>
<reference evidence="2 3" key="1">
    <citation type="submission" date="2016-09" db="EMBL/GenBank/DDBJ databases">
        <title>Draft genome sequence for the type strain of Desulfuribacillus alkaliarsenatis AHT28, an obligately anaerobic, sulfidogenic bacterium isolated from Russian soda lake sediments.</title>
        <authorList>
            <person name="Abin C.A."/>
            <person name="Hollibaugh J.T."/>
        </authorList>
    </citation>
    <scope>NUCLEOTIDE SEQUENCE [LARGE SCALE GENOMIC DNA]</scope>
    <source>
        <strain evidence="2 3">AHT28</strain>
    </source>
</reference>
<dbReference type="AlphaFoldDB" id="A0A1E5G0C8"/>
<dbReference type="GO" id="GO:0016787">
    <property type="term" value="F:hydrolase activity"/>
    <property type="evidence" value="ECO:0007669"/>
    <property type="project" value="UniProtKB-KW"/>
</dbReference>
<dbReference type="Proteomes" id="UP000094296">
    <property type="component" value="Unassembled WGS sequence"/>
</dbReference>
<protein>
    <submittedName>
        <fullName evidence="2">Hydrolase</fullName>
    </submittedName>
</protein>
<dbReference type="STRING" id="766136.BHF68_08525"/>
<dbReference type="RefSeq" id="WP_069643708.1">
    <property type="nucleotide sequence ID" value="NZ_MIJE01000032.1"/>
</dbReference>
<dbReference type="PANTHER" id="PTHR14119:SF3">
    <property type="entry name" value="ISOCHORISMATASE DOMAIN-CONTAINING PROTEIN 2"/>
    <property type="match status" value="1"/>
</dbReference>
<accession>A0A1E5G0C8</accession>
<dbReference type="Gene3D" id="3.40.50.850">
    <property type="entry name" value="Isochorismatase-like"/>
    <property type="match status" value="1"/>
</dbReference>
<dbReference type="SUPFAM" id="SSF52499">
    <property type="entry name" value="Isochorismatase-like hydrolases"/>
    <property type="match status" value="1"/>
</dbReference>
<name>A0A1E5G0C8_9FIRM</name>
<evidence type="ECO:0000313" key="2">
    <source>
        <dbReference type="EMBL" id="OEF96203.1"/>
    </source>
</evidence>
<organism evidence="2 3">
    <name type="scientific">Desulfuribacillus alkaliarsenatis</name>
    <dbReference type="NCBI Taxonomy" id="766136"/>
    <lineage>
        <taxon>Bacteria</taxon>
        <taxon>Bacillati</taxon>
        <taxon>Bacillota</taxon>
        <taxon>Desulfuribacillia</taxon>
        <taxon>Desulfuribacillales</taxon>
        <taxon>Desulfuribacillaceae</taxon>
        <taxon>Desulfuribacillus</taxon>
    </lineage>
</organism>
<keyword evidence="3" id="KW-1185">Reference proteome</keyword>
<dbReference type="EMBL" id="MIJE01000032">
    <property type="protein sequence ID" value="OEF96203.1"/>
    <property type="molecule type" value="Genomic_DNA"/>
</dbReference>